<comment type="caution">
    <text evidence="1">The sequence shown here is derived from an EMBL/GenBank/DDBJ whole genome shotgun (WGS) entry which is preliminary data.</text>
</comment>
<dbReference type="Proteomes" id="UP000249458">
    <property type="component" value="Unassembled WGS sequence"/>
</dbReference>
<evidence type="ECO:0000313" key="1">
    <source>
        <dbReference type="EMBL" id="RAP35534.1"/>
    </source>
</evidence>
<proteinExistence type="predicted"/>
<gene>
    <name evidence="1" type="ORF">B1207_12645</name>
</gene>
<accession>A0A364LH25</accession>
<organism evidence="1 2">
    <name type="scientific">Legionella quinlivanii</name>
    <dbReference type="NCBI Taxonomy" id="45073"/>
    <lineage>
        <taxon>Bacteria</taxon>
        <taxon>Pseudomonadati</taxon>
        <taxon>Pseudomonadota</taxon>
        <taxon>Gammaproteobacteria</taxon>
        <taxon>Legionellales</taxon>
        <taxon>Legionellaceae</taxon>
        <taxon>Legionella</taxon>
    </lineage>
</organism>
<protein>
    <submittedName>
        <fullName evidence="1">Uncharacterized protein</fullName>
    </submittedName>
</protein>
<reference evidence="1 2" key="1">
    <citation type="submission" date="2017-02" db="EMBL/GenBank/DDBJ databases">
        <title>Legionella quilivanii strain from human: case report and whole genome sequencing analysis.</title>
        <authorList>
            <person name="Lalancette C."/>
            <person name="Leduc J.-M."/>
            <person name="Levesque S."/>
            <person name="Fournier E."/>
            <person name="Saoud J."/>
            <person name="Faucher S.P."/>
            <person name="Bernard K."/>
            <person name="Martineau C."/>
            <person name="Longtin J."/>
        </authorList>
    </citation>
    <scope>NUCLEOTIDE SEQUENCE [LARGE SCALE GENOMIC DNA]</scope>
    <source>
        <strain evidence="1 2">ID143958</strain>
    </source>
</reference>
<dbReference type="RefSeq" id="WP_112220311.1">
    <property type="nucleotide sequence ID" value="NZ_MVJN01000009.1"/>
</dbReference>
<dbReference type="AlphaFoldDB" id="A0A364LH25"/>
<dbReference type="EMBL" id="MVJN01000009">
    <property type="protein sequence ID" value="RAP35534.1"/>
    <property type="molecule type" value="Genomic_DNA"/>
</dbReference>
<evidence type="ECO:0000313" key="2">
    <source>
        <dbReference type="Proteomes" id="UP000249458"/>
    </source>
</evidence>
<name>A0A364LH25_9GAMM</name>
<sequence>MRRHNSKKPRQVIILSPDTEENYSQSAEIDELMKQFHSLAKIHRNLKLEDAVSRVADREFSLNQYVTAFQKMTAKANSLIEQILMHYRNRIDHPAYHQSLIKEITETILQLQKMAIQRTSLQNAIEQRFAQVFPDTNNIDELQVHRELAAEALQKQLDKFFPSIFILRIGNKKDSTSIKLTKELINFLNDTFLLLKDKTTGLNMETVKTLERAVYAHLGVKSWFMKTTASQNTSELITNLFYWQGQESIVTLKKQLVALHHLNTKIAAFPLHAIKEFDMLSQLTEQNEQTIRAHALKLPAELSEFSRDLNERLRLFSSEDSEKPIIAKARTKRPLLNEWSNQVDAILATYQQQCSQLAPSLSALERLQSICEQQEICIQALQNIERLMEHYRPEHSMLKQKLNLEYESQKKLLFHKLSQSIQETNQALLVIRDKVTVDFELSEARSFCEKILQQQQPLYALRMHAEYIANKLEKEVSAVKQLIKNKWQPDLQQLYEAYYAPHSGYTQYSKTNPCQPLLEQHYLAMARQKRSLDKHWRKLETTGGAEIRAWLGSLQSHRDELYYDIQYRNSLERQAKIIQQRLEHPAYQASIKIINALDKEIIRLLQKYSPKMRNFCNEEEQSMLADLAQNPALCLEKKEFSDDESIMYDKIDRRIMKLINIRLLFIKENNSYISINPHLTNHTQYREALIKHVNDHLHNGNMEHYSDGKRHYFTQWIRTYVLRPLQTTAIGTYDYFAKRDNKHQFFYATPGACETEKNLIALGNEMSSELAATAPAA</sequence>